<organism evidence="1">
    <name type="scientific">Guillardia theta</name>
    <name type="common">Cryptophyte</name>
    <name type="synonym">Cryptomonas phi</name>
    <dbReference type="NCBI Taxonomy" id="55529"/>
    <lineage>
        <taxon>Eukaryota</taxon>
        <taxon>Cryptophyceae</taxon>
        <taxon>Pyrenomonadales</taxon>
        <taxon>Geminigeraceae</taxon>
        <taxon>Guillardia</taxon>
    </lineage>
</organism>
<dbReference type="AlphaFoldDB" id="A0A7S4NE33"/>
<gene>
    <name evidence="1" type="ORF">GTHE00462_LOCUS9230</name>
</gene>
<proteinExistence type="predicted"/>
<name>A0A7S4NE33_GUITH</name>
<protein>
    <submittedName>
        <fullName evidence="1">Uncharacterized protein</fullName>
    </submittedName>
</protein>
<evidence type="ECO:0000313" key="1">
    <source>
        <dbReference type="EMBL" id="CAE2281810.1"/>
    </source>
</evidence>
<dbReference type="EMBL" id="HBKN01011715">
    <property type="protein sequence ID" value="CAE2281810.1"/>
    <property type="molecule type" value="Transcribed_RNA"/>
</dbReference>
<accession>A0A7S4NE33</accession>
<reference evidence="1" key="1">
    <citation type="submission" date="2021-01" db="EMBL/GenBank/DDBJ databases">
        <authorList>
            <person name="Corre E."/>
            <person name="Pelletier E."/>
            <person name="Niang G."/>
            <person name="Scheremetjew M."/>
            <person name="Finn R."/>
            <person name="Kale V."/>
            <person name="Holt S."/>
            <person name="Cochrane G."/>
            <person name="Meng A."/>
            <person name="Brown T."/>
            <person name="Cohen L."/>
        </authorList>
    </citation>
    <scope>NUCLEOTIDE SEQUENCE</scope>
    <source>
        <strain evidence="1">CCMP 2712</strain>
    </source>
</reference>
<sequence length="172" mass="19368">MQSAPSKADILLLAQEQSRIRNTLMKLTEVISKIESRQESDKKLAKNAMDAVKTLESDIQSELKNRMKSNDKISMYDKKIHEMQDAIALLNARKHSEEAAVDKISNEVAELKDMIKSFPLVHNEKKSSEVPVSQVPAHPTSTKSSKLLLLTVLTPLAVFAVYRYRSLLHQPS</sequence>